<comment type="caution">
    <text evidence="3">The sequence shown here is derived from an EMBL/GenBank/DDBJ whole genome shotgun (WGS) entry which is preliminary data.</text>
</comment>
<feature type="domain" description="Cupin-like" evidence="2">
    <location>
        <begin position="208"/>
        <end position="335"/>
    </location>
</feature>
<feature type="region of interest" description="Disordered" evidence="1">
    <location>
        <begin position="21"/>
        <end position="49"/>
    </location>
</feature>
<evidence type="ECO:0000256" key="1">
    <source>
        <dbReference type="SAM" id="MobiDB-lite"/>
    </source>
</evidence>
<protein>
    <submittedName>
        <fullName evidence="3">Lysine-specific demethylase JMJD5</fullName>
    </submittedName>
</protein>
<sequence>MNRGSPALIRHMPGFLESQSWFQHPASNPDGEFTTRTSPLPAKPKQEKPSFAVLRDSIMASALRQGADTDSSHSDMSQLFDSLGVRFKIKRTNLSANTSDNPFSEIPLEKFMRWLLRTGRSSSHNLDSTVDRLLKSAKDSSLLWEPFEAPIAFIREVLQYNQELGPQGQEDAICRLSGLIELEDRLTEDFPYPPAVREIGGLTYNATSCSIRFGIRPLRSDLRSSTDATVVGQLAGFSRALLIPPQLNSLGGQSILSHPHVRELRAESGSLIQLSHRQPKVLQKKTWTLDFEETIPERIEATLTPGDALLIPPGWWYGIRSINYYNQLHATVNWFLATDRSPYKLWRERNRIVEENLAKLGVHQHE</sequence>
<dbReference type="Proteomes" id="UP001390339">
    <property type="component" value="Unassembled WGS sequence"/>
</dbReference>
<dbReference type="Pfam" id="PF13621">
    <property type="entry name" value="Cupin_8"/>
    <property type="match status" value="1"/>
</dbReference>
<keyword evidence="4" id="KW-1185">Reference proteome</keyword>
<evidence type="ECO:0000259" key="2">
    <source>
        <dbReference type="Pfam" id="PF13621"/>
    </source>
</evidence>
<organism evidence="3 4">
    <name type="scientific">Apiospora arundinis</name>
    <dbReference type="NCBI Taxonomy" id="335852"/>
    <lineage>
        <taxon>Eukaryota</taxon>
        <taxon>Fungi</taxon>
        <taxon>Dikarya</taxon>
        <taxon>Ascomycota</taxon>
        <taxon>Pezizomycotina</taxon>
        <taxon>Sordariomycetes</taxon>
        <taxon>Xylariomycetidae</taxon>
        <taxon>Amphisphaeriales</taxon>
        <taxon>Apiosporaceae</taxon>
        <taxon>Apiospora</taxon>
    </lineage>
</organism>
<name>A0ABR2HR89_9PEZI</name>
<dbReference type="PANTHER" id="PTHR12461:SF105">
    <property type="entry name" value="HYPOXIA-INDUCIBLE FACTOR 1-ALPHA INHIBITOR"/>
    <property type="match status" value="1"/>
</dbReference>
<evidence type="ECO:0000313" key="4">
    <source>
        <dbReference type="Proteomes" id="UP001390339"/>
    </source>
</evidence>
<evidence type="ECO:0000313" key="3">
    <source>
        <dbReference type="EMBL" id="KAK8851214.1"/>
    </source>
</evidence>
<dbReference type="InterPro" id="IPR041667">
    <property type="entry name" value="Cupin_8"/>
</dbReference>
<reference evidence="3 4" key="1">
    <citation type="journal article" date="2024" name="IMA Fungus">
        <title>Apiospora arundinis, a panoply of carbohydrate-active enzymes and secondary metabolites.</title>
        <authorList>
            <person name="Sorensen T."/>
            <person name="Petersen C."/>
            <person name="Muurmann A.T."/>
            <person name="Christiansen J.V."/>
            <person name="Brundto M.L."/>
            <person name="Overgaard C.K."/>
            <person name="Boysen A.T."/>
            <person name="Wollenberg R.D."/>
            <person name="Larsen T.O."/>
            <person name="Sorensen J.L."/>
            <person name="Nielsen K.L."/>
            <person name="Sondergaard T.E."/>
        </authorList>
    </citation>
    <scope>NUCLEOTIDE SEQUENCE [LARGE SCALE GENOMIC DNA]</scope>
    <source>
        <strain evidence="3 4">AAU 773</strain>
    </source>
</reference>
<dbReference type="EMBL" id="JAPCWZ010000009">
    <property type="protein sequence ID" value="KAK8851214.1"/>
    <property type="molecule type" value="Genomic_DNA"/>
</dbReference>
<dbReference type="SUPFAM" id="SSF51197">
    <property type="entry name" value="Clavaminate synthase-like"/>
    <property type="match status" value="1"/>
</dbReference>
<dbReference type="PANTHER" id="PTHR12461">
    <property type="entry name" value="HYPOXIA-INDUCIBLE FACTOR 1 ALPHA INHIBITOR-RELATED"/>
    <property type="match status" value="1"/>
</dbReference>
<gene>
    <name evidence="3" type="ORF">PGQ11_013693</name>
</gene>
<proteinExistence type="predicted"/>
<accession>A0ABR2HR89</accession>
<dbReference type="Gene3D" id="2.60.120.650">
    <property type="entry name" value="Cupin"/>
    <property type="match status" value="1"/>
</dbReference>